<feature type="compositionally biased region" description="Basic and acidic residues" evidence="1">
    <location>
        <begin position="36"/>
        <end position="54"/>
    </location>
</feature>
<keyword evidence="3" id="KW-1185">Reference proteome</keyword>
<evidence type="ECO:0000313" key="2">
    <source>
        <dbReference type="EMBL" id="CAL1406929.1"/>
    </source>
</evidence>
<feature type="region of interest" description="Disordered" evidence="1">
    <location>
        <begin position="96"/>
        <end position="118"/>
    </location>
</feature>
<evidence type="ECO:0000256" key="1">
    <source>
        <dbReference type="SAM" id="MobiDB-lite"/>
    </source>
</evidence>
<gene>
    <name evidence="2" type="ORF">LTRI10_LOCUS46623</name>
</gene>
<reference evidence="2 3" key="1">
    <citation type="submission" date="2024-04" db="EMBL/GenBank/DDBJ databases">
        <authorList>
            <person name="Fracassetti M."/>
        </authorList>
    </citation>
    <scope>NUCLEOTIDE SEQUENCE [LARGE SCALE GENOMIC DNA]</scope>
</reference>
<evidence type="ECO:0000313" key="3">
    <source>
        <dbReference type="Proteomes" id="UP001497516"/>
    </source>
</evidence>
<sequence length="118" mass="12869">MHGGHGQQLKKGCSDLRVNNPPKTGVSFGSFAGDQGDARIGEGSKEADASDPRYKQVSRMSVAELDESEARKRPTTVMEDLVPDPTFAKKVCMEEDSAVKQSDEMVGVTNQKWPETIK</sequence>
<dbReference type="Proteomes" id="UP001497516">
    <property type="component" value="Chromosome 8"/>
</dbReference>
<organism evidence="2 3">
    <name type="scientific">Linum trigynum</name>
    <dbReference type="NCBI Taxonomy" id="586398"/>
    <lineage>
        <taxon>Eukaryota</taxon>
        <taxon>Viridiplantae</taxon>
        <taxon>Streptophyta</taxon>
        <taxon>Embryophyta</taxon>
        <taxon>Tracheophyta</taxon>
        <taxon>Spermatophyta</taxon>
        <taxon>Magnoliopsida</taxon>
        <taxon>eudicotyledons</taxon>
        <taxon>Gunneridae</taxon>
        <taxon>Pentapetalae</taxon>
        <taxon>rosids</taxon>
        <taxon>fabids</taxon>
        <taxon>Malpighiales</taxon>
        <taxon>Linaceae</taxon>
        <taxon>Linum</taxon>
    </lineage>
</organism>
<name>A0AAV2G9P4_9ROSI</name>
<feature type="region of interest" description="Disordered" evidence="1">
    <location>
        <begin position="1"/>
        <end position="81"/>
    </location>
</feature>
<dbReference type="AlphaFoldDB" id="A0AAV2G9P4"/>
<feature type="compositionally biased region" description="Polar residues" evidence="1">
    <location>
        <begin position="108"/>
        <end position="118"/>
    </location>
</feature>
<proteinExistence type="predicted"/>
<accession>A0AAV2G9P4</accession>
<dbReference type="EMBL" id="OZ034821">
    <property type="protein sequence ID" value="CAL1406929.1"/>
    <property type="molecule type" value="Genomic_DNA"/>
</dbReference>
<protein>
    <submittedName>
        <fullName evidence="2">Uncharacterized protein</fullName>
    </submittedName>
</protein>